<dbReference type="Pfam" id="PF12625">
    <property type="entry name" value="Arabinose_bd"/>
    <property type="match status" value="1"/>
</dbReference>
<dbReference type="PANTHER" id="PTHR47894">
    <property type="entry name" value="HTH-TYPE TRANSCRIPTIONAL REGULATOR GADX"/>
    <property type="match status" value="1"/>
</dbReference>
<dbReference type="EMBL" id="AMRJ01000041">
    <property type="protein sequence ID" value="EKF72968.1"/>
    <property type="molecule type" value="Genomic_DNA"/>
</dbReference>
<feature type="domain" description="HTH araC/xylS-type" evidence="4">
    <location>
        <begin position="249"/>
        <end position="347"/>
    </location>
</feature>
<dbReference type="OrthoDB" id="5722175at2"/>
<dbReference type="InterPro" id="IPR018060">
    <property type="entry name" value="HTH_AraC"/>
</dbReference>
<dbReference type="InterPro" id="IPR020449">
    <property type="entry name" value="Tscrpt_reg_AraC-type_HTH"/>
</dbReference>
<dbReference type="PRINTS" id="PR00032">
    <property type="entry name" value="HTHARAC"/>
</dbReference>
<name>L0W8D3_9GAMM</name>
<dbReference type="InterPro" id="IPR009057">
    <property type="entry name" value="Homeodomain-like_sf"/>
</dbReference>
<evidence type="ECO:0000259" key="4">
    <source>
        <dbReference type="PROSITE" id="PS01124"/>
    </source>
</evidence>
<evidence type="ECO:0000256" key="2">
    <source>
        <dbReference type="ARBA" id="ARBA00023125"/>
    </source>
</evidence>
<dbReference type="PANTHER" id="PTHR47894:SF1">
    <property type="entry name" value="HTH-TYPE TRANSCRIPTIONAL REGULATOR VQSM"/>
    <property type="match status" value="1"/>
</dbReference>
<reference evidence="5 6" key="1">
    <citation type="journal article" date="2012" name="J. Bacteriol.">
        <title>Genome Sequence of the Alkane-Degrading Bacterium Alcanivorax hongdengensis Type Strain A-11-3.</title>
        <authorList>
            <person name="Lai Q."/>
            <person name="Shao Z."/>
        </authorList>
    </citation>
    <scope>NUCLEOTIDE SEQUENCE [LARGE SCALE GENOMIC DNA]</scope>
    <source>
        <strain evidence="5 6">A-11-3</strain>
    </source>
</reference>
<evidence type="ECO:0000313" key="6">
    <source>
        <dbReference type="Proteomes" id="UP000010164"/>
    </source>
</evidence>
<dbReference type="eggNOG" id="COG2207">
    <property type="taxonomic scope" value="Bacteria"/>
</dbReference>
<keyword evidence="2" id="KW-0238">DNA-binding</keyword>
<evidence type="ECO:0000256" key="3">
    <source>
        <dbReference type="ARBA" id="ARBA00023163"/>
    </source>
</evidence>
<dbReference type="GO" id="GO:0000976">
    <property type="term" value="F:transcription cis-regulatory region binding"/>
    <property type="evidence" value="ECO:0007669"/>
    <property type="project" value="TreeGrafter"/>
</dbReference>
<dbReference type="RefSeq" id="WP_008930391.1">
    <property type="nucleotide sequence ID" value="NZ_AMRJ01000041.1"/>
</dbReference>
<dbReference type="InterPro" id="IPR032687">
    <property type="entry name" value="AraC-type_N"/>
</dbReference>
<dbReference type="PATRIC" id="fig|1177179.3.peg.3177"/>
<dbReference type="PROSITE" id="PS01124">
    <property type="entry name" value="HTH_ARAC_FAMILY_2"/>
    <property type="match status" value="1"/>
</dbReference>
<dbReference type="Pfam" id="PF12833">
    <property type="entry name" value="HTH_18"/>
    <property type="match status" value="1"/>
</dbReference>
<keyword evidence="1" id="KW-0805">Transcription regulation</keyword>
<dbReference type="SUPFAM" id="SSF46689">
    <property type="entry name" value="Homeodomain-like"/>
    <property type="match status" value="1"/>
</dbReference>
<proteinExistence type="predicted"/>
<keyword evidence="6" id="KW-1185">Reference proteome</keyword>
<dbReference type="GO" id="GO:0005829">
    <property type="term" value="C:cytosol"/>
    <property type="evidence" value="ECO:0007669"/>
    <property type="project" value="TreeGrafter"/>
</dbReference>
<accession>L0W8D3</accession>
<evidence type="ECO:0000256" key="1">
    <source>
        <dbReference type="ARBA" id="ARBA00023015"/>
    </source>
</evidence>
<dbReference type="Gene3D" id="1.10.10.60">
    <property type="entry name" value="Homeodomain-like"/>
    <property type="match status" value="1"/>
</dbReference>
<dbReference type="SMART" id="SM00342">
    <property type="entry name" value="HTH_ARAC"/>
    <property type="match status" value="1"/>
</dbReference>
<keyword evidence="3" id="KW-0804">Transcription</keyword>
<comment type="caution">
    <text evidence="5">The sequence shown here is derived from an EMBL/GenBank/DDBJ whole genome shotgun (WGS) entry which is preliminary data.</text>
</comment>
<organism evidence="5 6">
    <name type="scientific">Alcanivorax hongdengensis A-11-3</name>
    <dbReference type="NCBI Taxonomy" id="1177179"/>
    <lineage>
        <taxon>Bacteria</taxon>
        <taxon>Pseudomonadati</taxon>
        <taxon>Pseudomonadota</taxon>
        <taxon>Gammaproteobacteria</taxon>
        <taxon>Oceanospirillales</taxon>
        <taxon>Alcanivoracaceae</taxon>
        <taxon>Alcanivorax</taxon>
    </lineage>
</organism>
<dbReference type="GO" id="GO:0003700">
    <property type="term" value="F:DNA-binding transcription factor activity"/>
    <property type="evidence" value="ECO:0007669"/>
    <property type="project" value="InterPro"/>
</dbReference>
<dbReference type="AlphaFoldDB" id="L0W8D3"/>
<protein>
    <submittedName>
        <fullName evidence="5">AraC family transcriptional regulator</fullName>
    </submittedName>
</protein>
<dbReference type="Proteomes" id="UP000010164">
    <property type="component" value="Unassembled WGS sequence"/>
</dbReference>
<sequence>MTRTPADDAQKRPSLKQSTAASFWLEYLLDAALQAGIDLTDELIRLGVSDAQLEAPQARISLETENALFDAALQRSDDPLFGLHMGEHVRPRFLGELGYASMSSATLGDAIELMIPFNAVSSEFTRLRFAWQDGNLWLIWDTPFEHLPSCPARLEAMFAASITYGRWLIGAERNPLAVHFKHAPQGELHEYQRLFRCPVTFEAQDYAVCLEAELLDLPLPDADAEVHRLARNRMQQAVTRYHARDDLLQQVRLEIEKRLQQGVPQLEMIAEQLGMKPWTLRRRLRAEGTDFSALLEDHRRQLACDWLRHSQRSVNQIALELGYSEQSAFNRAFKRWLGVTPLHYREQPDPASR</sequence>
<evidence type="ECO:0000313" key="5">
    <source>
        <dbReference type="EMBL" id="EKF72968.1"/>
    </source>
</evidence>
<gene>
    <name evidence="5" type="ORF">A11A3_16130</name>
</gene>